<dbReference type="AlphaFoldDB" id="A0A7W5D200"/>
<dbReference type="Pfam" id="PF13481">
    <property type="entry name" value="AAA_25"/>
    <property type="match status" value="1"/>
</dbReference>
<dbReference type="EMBL" id="JACHYA010000002">
    <property type="protein sequence ID" value="MBB3171006.1"/>
    <property type="molecule type" value="Genomic_DNA"/>
</dbReference>
<dbReference type="Gene3D" id="3.40.50.300">
    <property type="entry name" value="P-loop containing nucleotide triphosphate hydrolases"/>
    <property type="match status" value="1"/>
</dbReference>
<dbReference type="RefSeq" id="WP_123185565.1">
    <property type="nucleotide sequence ID" value="NZ_JACHYA010000002.1"/>
</dbReference>
<evidence type="ECO:0000313" key="2">
    <source>
        <dbReference type="Proteomes" id="UP000530850"/>
    </source>
</evidence>
<comment type="caution">
    <text evidence="1">The sequence shown here is derived from an EMBL/GenBank/DDBJ whole genome shotgun (WGS) entry which is preliminary data.</text>
</comment>
<dbReference type="Proteomes" id="UP000530850">
    <property type="component" value="Unassembled WGS sequence"/>
</dbReference>
<gene>
    <name evidence="1" type="ORF">FHR31_000818</name>
</gene>
<dbReference type="InterPro" id="IPR027417">
    <property type="entry name" value="P-loop_NTPase"/>
</dbReference>
<proteinExistence type="predicted"/>
<organism evidence="1 2">
    <name type="scientific">Parvibacter caecicola</name>
    <dbReference type="NCBI Taxonomy" id="747645"/>
    <lineage>
        <taxon>Bacteria</taxon>
        <taxon>Bacillati</taxon>
        <taxon>Actinomycetota</taxon>
        <taxon>Coriobacteriia</taxon>
        <taxon>Coriobacteriales</taxon>
        <taxon>Coriobacteriaceae</taxon>
        <taxon>Parvibacter</taxon>
    </lineage>
</organism>
<evidence type="ECO:0000313" key="1">
    <source>
        <dbReference type="EMBL" id="MBB3171006.1"/>
    </source>
</evidence>
<dbReference type="SUPFAM" id="SSF52540">
    <property type="entry name" value="P-loop containing nucleoside triphosphate hydrolases"/>
    <property type="match status" value="1"/>
</dbReference>
<name>A0A7W5D200_9ACTN</name>
<dbReference type="GeneID" id="93356878"/>
<reference evidence="1 2" key="1">
    <citation type="submission" date="2020-08" db="EMBL/GenBank/DDBJ databases">
        <title>Sequencing the genomes of 1000 actinobacteria strains.</title>
        <authorList>
            <person name="Klenk H.-P."/>
        </authorList>
    </citation>
    <scope>NUCLEOTIDE SEQUENCE [LARGE SCALE GENOMIC DNA]</scope>
    <source>
        <strain evidence="1 2">DSM 22242</strain>
    </source>
</reference>
<protein>
    <recommendedName>
        <fullName evidence="3">AAA family ATPase</fullName>
    </recommendedName>
</protein>
<evidence type="ECO:0008006" key="3">
    <source>
        <dbReference type="Google" id="ProtNLM"/>
    </source>
</evidence>
<sequence>MRQLTARTAQELLEDPIEEADWVIEDLLPVGAHILAGAPKIGKSWMVLAMGLAVSMGQPFWDYTVCQGAVLYLCLEDTYSRVKKRLWKLTDEANDRFYLANSAATIKDGLAAQIEYFVITHPDLKLVFIDTFQKVRSPTGDSIYAADYSDFSALKAIADKHGLAMMVVHHTRKMADEDVMNTVSGSSGITGSADSIWVLRRASRGVGDATLTVTGRDVEFRELKLALRDCRWNLIERTSEEEFEERDVPDCVLKVVEFMALSTNGSWQGSVGDLIKAAGAEGVTTATFGKFLAQHSVFMRSRGIVYSKKHTSAGQQITLEKTACERSEGDEGCARV</sequence>
<accession>A0A7W5D200</accession>